<name>A0ABV6V778_9ACTN</name>
<evidence type="ECO:0000313" key="1">
    <source>
        <dbReference type="EMBL" id="MFC1409577.1"/>
    </source>
</evidence>
<comment type="caution">
    <text evidence="1">The sequence shown here is derived from an EMBL/GenBank/DDBJ whole genome shotgun (WGS) entry which is preliminary data.</text>
</comment>
<dbReference type="PANTHER" id="PTHR43649:SF31">
    <property type="entry name" value="SN-GLYCEROL-3-PHOSPHATE-BINDING PERIPLASMIC PROTEIN UGPB"/>
    <property type="match status" value="1"/>
</dbReference>
<dbReference type="PROSITE" id="PS51318">
    <property type="entry name" value="TAT"/>
    <property type="match status" value="1"/>
</dbReference>
<sequence length="559" mass="59442">MTIEMNRRSVLRTAIGVAGAVAAAPLLSACGSGGASKAGANTKQGIAAALPSYLPSSAVAADIPSVTGAHGATTDPGFLKYPADQVRTVSGVPGKGGSYTAVTPLWGTIPAVGNSFYQAMNKALGATLTMQPANGNTYNNTVPTLTAAKKLPDWIQLPGWWNDQLNVGELCATQLADLTPYLAGDKVKDYPNLAAVATGAWQAGIWDDKLYGIPTFFSGQAFSGQFYYRADVFESKGISPDEVRSIDDLYALGAELTNAKAGVWAFDDLWTWLAQPFGISQKFTVVDGKLVSMYEQPEYLEALSWVYKLAKAGYVHPDALAGNNNDAKTRFYSGKVLVTGDGQGAWNAADAQSGAAADKAYRRESFALFSADGKAVPSIYLSPSAGMFSYLNKKLAPDQIRECLAIADFLAAPFGSAEYTLVNFGTEGVDYTMGADGPEYTKAGQADVQQQTYPFLATPTNVVSNPGFDQITKDRCAWNAAAGKYAYKPVFWNMNITVPGRYATAVGAQTLLDTTKDVYHGIKPVSAYQDALTAWKRSGGDAMVQWHQANVLDKFGAGQ</sequence>
<reference evidence="1 2" key="1">
    <citation type="submission" date="2024-09" db="EMBL/GenBank/DDBJ databases">
        <authorList>
            <person name="Lee S.D."/>
        </authorList>
    </citation>
    <scope>NUCLEOTIDE SEQUENCE [LARGE SCALE GENOMIC DNA]</scope>
    <source>
        <strain evidence="1 2">N1-1</strain>
    </source>
</reference>
<dbReference type="PANTHER" id="PTHR43649">
    <property type="entry name" value="ARABINOSE-BINDING PROTEIN-RELATED"/>
    <property type="match status" value="1"/>
</dbReference>
<dbReference type="Proteomes" id="UP001592582">
    <property type="component" value="Unassembled WGS sequence"/>
</dbReference>
<dbReference type="Gene3D" id="3.40.190.10">
    <property type="entry name" value="Periplasmic binding protein-like II"/>
    <property type="match status" value="1"/>
</dbReference>
<dbReference type="EMBL" id="JBHEZX010000004">
    <property type="protein sequence ID" value="MFC1409577.1"/>
    <property type="molecule type" value="Genomic_DNA"/>
</dbReference>
<dbReference type="InterPro" id="IPR006311">
    <property type="entry name" value="TAT_signal"/>
</dbReference>
<dbReference type="SUPFAM" id="SSF53850">
    <property type="entry name" value="Periplasmic binding protein-like II"/>
    <property type="match status" value="1"/>
</dbReference>
<accession>A0ABV6V778</accession>
<evidence type="ECO:0000313" key="2">
    <source>
        <dbReference type="Proteomes" id="UP001592582"/>
    </source>
</evidence>
<protein>
    <submittedName>
        <fullName evidence="1">Tat pathway signal sequence domain protein</fullName>
    </submittedName>
</protein>
<dbReference type="PROSITE" id="PS51257">
    <property type="entry name" value="PROKAR_LIPOPROTEIN"/>
    <property type="match status" value="1"/>
</dbReference>
<keyword evidence="2" id="KW-1185">Reference proteome</keyword>
<dbReference type="InterPro" id="IPR050490">
    <property type="entry name" value="Bact_solute-bd_prot1"/>
</dbReference>
<organism evidence="1 2">
    <name type="scientific">Streptacidiphilus alkalitolerans</name>
    <dbReference type="NCBI Taxonomy" id="3342712"/>
    <lineage>
        <taxon>Bacteria</taxon>
        <taxon>Bacillati</taxon>
        <taxon>Actinomycetota</taxon>
        <taxon>Actinomycetes</taxon>
        <taxon>Kitasatosporales</taxon>
        <taxon>Streptomycetaceae</taxon>
        <taxon>Streptacidiphilus</taxon>
    </lineage>
</organism>
<proteinExistence type="predicted"/>
<gene>
    <name evidence="1" type="ORF">ACEZDG_09795</name>
</gene>